<accession>A0A1H8BWD9</accession>
<keyword evidence="2" id="KW-1185">Reference proteome</keyword>
<gene>
    <name evidence="1" type="ORF">SAMN05421856_107247</name>
</gene>
<reference evidence="2" key="1">
    <citation type="submission" date="2016-10" db="EMBL/GenBank/DDBJ databases">
        <authorList>
            <person name="Varghese N."/>
            <person name="Submissions S."/>
        </authorList>
    </citation>
    <scope>NUCLEOTIDE SEQUENCE [LARGE SCALE GENOMIC DNA]</scope>
    <source>
        <strain evidence="2">DSM 17453</strain>
    </source>
</reference>
<dbReference type="RefSeq" id="WP_090000947.1">
    <property type="nucleotide sequence ID" value="NZ_FOBV01000007.1"/>
</dbReference>
<dbReference type="OrthoDB" id="1360584at2"/>
<dbReference type="Proteomes" id="UP000199450">
    <property type="component" value="Unassembled WGS sequence"/>
</dbReference>
<organism evidence="1 2">
    <name type="scientific">Chryseobacterium taichungense</name>
    <dbReference type="NCBI Taxonomy" id="295069"/>
    <lineage>
        <taxon>Bacteria</taxon>
        <taxon>Pseudomonadati</taxon>
        <taxon>Bacteroidota</taxon>
        <taxon>Flavobacteriia</taxon>
        <taxon>Flavobacteriales</taxon>
        <taxon>Weeksellaceae</taxon>
        <taxon>Chryseobacterium group</taxon>
        <taxon>Chryseobacterium</taxon>
    </lineage>
</organism>
<proteinExistence type="predicted"/>
<evidence type="ECO:0000313" key="1">
    <source>
        <dbReference type="EMBL" id="SEM87072.1"/>
    </source>
</evidence>
<protein>
    <submittedName>
        <fullName evidence="1">Uncharacterized protein</fullName>
    </submittedName>
</protein>
<dbReference type="STRING" id="295069.SAMN05421856_107247"/>
<sequence>MINTVLEFKKYRDSIPQLIQNSNYKTGYFINLLGLKTPTYYRKLKENSFSMEEIELLTKALYPKEALLMELQDAEDDYEKGNVKEHIEFTEELRQEFL</sequence>
<evidence type="ECO:0000313" key="2">
    <source>
        <dbReference type="Proteomes" id="UP000199450"/>
    </source>
</evidence>
<dbReference type="AlphaFoldDB" id="A0A1H8BWD9"/>
<dbReference type="EMBL" id="FOBV01000007">
    <property type="protein sequence ID" value="SEM87072.1"/>
    <property type="molecule type" value="Genomic_DNA"/>
</dbReference>
<name>A0A1H8BWD9_9FLAO</name>